<keyword evidence="4" id="KW-0961">Cell wall biogenesis/degradation</keyword>
<dbReference type="InterPro" id="IPR051206">
    <property type="entry name" value="NAMLAA_amidase_2"/>
</dbReference>
<dbReference type="GO" id="GO:0009254">
    <property type="term" value="P:peptidoglycan turnover"/>
    <property type="evidence" value="ECO:0007669"/>
    <property type="project" value="TreeGrafter"/>
</dbReference>
<evidence type="ECO:0000256" key="1">
    <source>
        <dbReference type="ARBA" id="ARBA00001561"/>
    </source>
</evidence>
<dbReference type="SMART" id="SM00644">
    <property type="entry name" value="Ami_2"/>
    <property type="match status" value="1"/>
</dbReference>
<dbReference type="AlphaFoldDB" id="A0A1J7CC28"/>
<feature type="chain" id="PRO_5009644144" description="N-acetylmuramoyl-L-alanine amidase" evidence="5">
    <location>
        <begin position="39"/>
        <end position="642"/>
    </location>
</feature>
<comment type="catalytic activity">
    <reaction evidence="1">
        <text>Hydrolyzes the link between N-acetylmuramoyl residues and L-amino acid residues in certain cell-wall glycopeptides.</text>
        <dbReference type="EC" id="3.5.1.28"/>
    </reaction>
</comment>
<dbReference type="SUPFAM" id="SSF55846">
    <property type="entry name" value="N-acetylmuramoyl-L-alanine amidase-like"/>
    <property type="match status" value="1"/>
</dbReference>
<dbReference type="Pfam" id="PF01510">
    <property type="entry name" value="Amidase_2"/>
    <property type="match status" value="1"/>
</dbReference>
<dbReference type="EC" id="3.5.1.28" evidence="2"/>
<dbReference type="PANTHER" id="PTHR30417:SF1">
    <property type="entry name" value="N-ACETYLMURAMOYL-L-ALANINE AMIDASE AMID"/>
    <property type="match status" value="1"/>
</dbReference>
<dbReference type="PANTHER" id="PTHR30417">
    <property type="entry name" value="N-ACETYLMURAMOYL-L-ALANINE AMIDASE AMID"/>
    <property type="match status" value="1"/>
</dbReference>
<evidence type="ECO:0000256" key="4">
    <source>
        <dbReference type="ARBA" id="ARBA00023316"/>
    </source>
</evidence>
<accession>A0A1J7CC28</accession>
<evidence type="ECO:0000259" key="6">
    <source>
        <dbReference type="SMART" id="SM00644"/>
    </source>
</evidence>
<evidence type="ECO:0000313" key="8">
    <source>
        <dbReference type="Proteomes" id="UP000243342"/>
    </source>
</evidence>
<comment type="caution">
    <text evidence="7">The sequence shown here is derived from an EMBL/GenBank/DDBJ whole genome shotgun (WGS) entry which is preliminary data.</text>
</comment>
<reference evidence="7 8" key="1">
    <citation type="submission" date="2016-10" db="EMBL/GenBank/DDBJ databases">
        <title>Genome sequence of Streptomyces gilvigriseus MUSC 26.</title>
        <authorList>
            <person name="Lee L.-H."/>
            <person name="Ser H.-L."/>
        </authorList>
    </citation>
    <scope>NUCLEOTIDE SEQUENCE [LARGE SCALE GENOMIC DNA]</scope>
    <source>
        <strain evidence="7 8">MUSC 26</strain>
    </source>
</reference>
<dbReference type="EMBL" id="MLCF01000007">
    <property type="protein sequence ID" value="OIV39064.1"/>
    <property type="molecule type" value="Genomic_DNA"/>
</dbReference>
<dbReference type="Gene3D" id="1.10.530.10">
    <property type="match status" value="1"/>
</dbReference>
<dbReference type="InterPro" id="IPR002502">
    <property type="entry name" value="Amidase_domain"/>
</dbReference>
<keyword evidence="5" id="KW-0732">Signal</keyword>
<dbReference type="Proteomes" id="UP000243342">
    <property type="component" value="Unassembled WGS sequence"/>
</dbReference>
<dbReference type="CDD" id="cd06583">
    <property type="entry name" value="PGRP"/>
    <property type="match status" value="1"/>
</dbReference>
<evidence type="ECO:0000256" key="2">
    <source>
        <dbReference type="ARBA" id="ARBA00011901"/>
    </source>
</evidence>
<dbReference type="SUPFAM" id="SSF53955">
    <property type="entry name" value="Lysozyme-like"/>
    <property type="match status" value="1"/>
</dbReference>
<dbReference type="RefSeq" id="WP_071654906.1">
    <property type="nucleotide sequence ID" value="NZ_MLCF01000007.1"/>
</dbReference>
<evidence type="ECO:0000313" key="7">
    <source>
        <dbReference type="EMBL" id="OIV39064.1"/>
    </source>
</evidence>
<evidence type="ECO:0000256" key="5">
    <source>
        <dbReference type="SAM" id="SignalP"/>
    </source>
</evidence>
<protein>
    <recommendedName>
        <fullName evidence="2">N-acetylmuramoyl-L-alanine amidase</fullName>
        <ecNumber evidence="2">3.5.1.28</ecNumber>
    </recommendedName>
</protein>
<dbReference type="InterPro" id="IPR006311">
    <property type="entry name" value="TAT_signal"/>
</dbReference>
<dbReference type="PROSITE" id="PS51318">
    <property type="entry name" value="TAT"/>
    <property type="match status" value="1"/>
</dbReference>
<dbReference type="FunFam" id="3.40.80.10:FF:000006">
    <property type="entry name" value="N-acetylmuramoyl-L-alanine amidase"/>
    <property type="match status" value="1"/>
</dbReference>
<proteinExistence type="predicted"/>
<gene>
    <name evidence="7" type="ORF">BIV57_02215</name>
</gene>
<dbReference type="OrthoDB" id="66275at2"/>
<dbReference type="Gene3D" id="3.40.80.10">
    <property type="entry name" value="Peptidoglycan recognition protein-like"/>
    <property type="match status" value="1"/>
</dbReference>
<organism evidence="7 8">
    <name type="scientific">Mangrovactinospora gilvigrisea</name>
    <dbReference type="NCBI Taxonomy" id="1428644"/>
    <lineage>
        <taxon>Bacteria</taxon>
        <taxon>Bacillati</taxon>
        <taxon>Actinomycetota</taxon>
        <taxon>Actinomycetes</taxon>
        <taxon>Kitasatosporales</taxon>
        <taxon>Streptomycetaceae</taxon>
        <taxon>Mangrovactinospora</taxon>
    </lineage>
</organism>
<dbReference type="GO" id="GO:0071555">
    <property type="term" value="P:cell wall organization"/>
    <property type="evidence" value="ECO:0007669"/>
    <property type="project" value="UniProtKB-KW"/>
</dbReference>
<feature type="signal peptide" evidence="5">
    <location>
        <begin position="1"/>
        <end position="38"/>
    </location>
</feature>
<keyword evidence="8" id="KW-1185">Reference proteome</keyword>
<keyword evidence="3" id="KW-0378">Hydrolase</keyword>
<dbReference type="STRING" id="1428644.BIV57_02215"/>
<dbReference type="GO" id="GO:0009253">
    <property type="term" value="P:peptidoglycan catabolic process"/>
    <property type="evidence" value="ECO:0007669"/>
    <property type="project" value="InterPro"/>
</dbReference>
<name>A0A1J7CC28_9ACTN</name>
<dbReference type="InterPro" id="IPR023346">
    <property type="entry name" value="Lysozyme-like_dom_sf"/>
</dbReference>
<sequence>MPSFPTSRRSTARRTAAAAVLACGGLAAALLAPGTASASGSAPAAAGASARASGGTQAAYAAAAARHHVPESVLLAVGYLESRWVDHGGKPSTSGAYGPLGLTQVPGAKADAPGTHTLAAAARLTGASATRLRTDPDSNIDGGAALLASYARALGHGSLPTTLAAWYPAVAKYSGSATTAGAKAFADDAWNVLRSGAANTLPNGGSVALGAQPAAKADTAGLSALGLAGPATSTLKPECPANLDCNYVPAAYALNDPTDPTSYGDYDIADRPHGMKVTQIVLHDTEESYDNTLGTFTNPASYVSAHYVVRSGDGLVTQMVPTKDVAWQAGNWYTNMHSVGIEQEGYAVQGASWFTEEMYRSTSRLVHYLAAKYRVPLDRQHIIGHDNVPGPTSSSVAGMHWDPGPYWDWAHFMKLAGAPLPSHGPANGPLVTINPDFARNLQVTLDCENGNAPQPAQASSFVPLYTAPSDTAPLFADPGLHSSGTGTQCANDWGDKASSGQVFAVAARQGDWTAIWWDGSEVWFKNPAGAPVIRPARGAYITPKAGLASIPVYGRAYPEASAYPSDIPVQAVSAYSQYTVKAGQRYALGGAVPTDYYRSVTIDGTAPGDRTDVVGTTKYLQIQLGHRVAYVLASDVDVRFAP</sequence>
<dbReference type="InterPro" id="IPR036505">
    <property type="entry name" value="Amidase/PGRP_sf"/>
</dbReference>
<dbReference type="GO" id="GO:0008745">
    <property type="term" value="F:N-acetylmuramoyl-L-alanine amidase activity"/>
    <property type="evidence" value="ECO:0007669"/>
    <property type="project" value="UniProtKB-EC"/>
</dbReference>
<feature type="domain" description="N-acetylmuramoyl-L-alanine amidase" evidence="6">
    <location>
        <begin position="266"/>
        <end position="404"/>
    </location>
</feature>
<evidence type="ECO:0000256" key="3">
    <source>
        <dbReference type="ARBA" id="ARBA00022801"/>
    </source>
</evidence>